<protein>
    <recommendedName>
        <fullName evidence="1">Neutral/alkaline non-lysosomal ceramidase N-terminal domain-containing protein</fullName>
    </recommendedName>
</protein>
<comment type="caution">
    <text evidence="2">The sequence shown here is derived from an EMBL/GenBank/DDBJ whole genome shotgun (WGS) entry which is preliminary data.</text>
</comment>
<keyword evidence="3" id="KW-1185">Reference proteome</keyword>
<dbReference type="EMBL" id="RJUF01000193">
    <property type="protein sequence ID" value="MCP9765828.1"/>
    <property type="molecule type" value="Genomic_DNA"/>
</dbReference>
<evidence type="ECO:0000259" key="1">
    <source>
        <dbReference type="Pfam" id="PF04734"/>
    </source>
</evidence>
<dbReference type="InterPro" id="IPR031329">
    <property type="entry name" value="NEUT/ALK_ceramidase_N"/>
</dbReference>
<dbReference type="AlphaFoldDB" id="A0AAE3H6T8"/>
<sequence>MRKFLKIFSYFILILAVLGFASIEKIDRTDIKQTEHFKQWKELLRSIKLKETTGDFSVGWAKVNITPLVPGPMAGYGSRKGKEFEAVHDSVFVRVLALKNSQDTVYLLSADMLIIPPNVVEKLKPLLRQQRISLRNVHFSATHTHNSFGGWGNSLTGRLFAGSYDPNVEVELAQKFALAVRKSTQNLVSGSVSYNESVDKEDIRNRLGVVDGKIDSEIRSLFFERIDGSKASLITYGAHSTVLNSKTFQISRDYPGILLDSLESSKLNFGIYLAGAVGSMGPIEKGVDDFDEVKNQAKGVLKHLDFTQKRELQNTLVSEYIQLPMNHPSARISKDYALRPWVFKYLFGDYPTYVKITKIGKTLILGMPCDFSGELMIELDAYAKAQDIDLIITSFNGSYIGYITDDRLYDRGLYESSTMSWYGYQNGAYFSEIVKDLVDKVK</sequence>
<dbReference type="RefSeq" id="WP_255039529.1">
    <property type="nucleotide sequence ID" value="NZ_RJUF01000193.1"/>
</dbReference>
<name>A0AAE3H6T8_9BACT</name>
<dbReference type="Proteomes" id="UP001204144">
    <property type="component" value="Unassembled WGS sequence"/>
</dbReference>
<organism evidence="2 3">
    <name type="scientific">Lacihabitans soyangensis</name>
    <dbReference type="NCBI Taxonomy" id="869394"/>
    <lineage>
        <taxon>Bacteria</taxon>
        <taxon>Pseudomonadati</taxon>
        <taxon>Bacteroidota</taxon>
        <taxon>Cytophagia</taxon>
        <taxon>Cytophagales</taxon>
        <taxon>Leadbetterellaceae</taxon>
        <taxon>Lacihabitans</taxon>
    </lineage>
</organism>
<gene>
    <name evidence="2" type="ORF">EGI31_23075</name>
</gene>
<dbReference type="Pfam" id="PF04734">
    <property type="entry name" value="Ceramidase_alk"/>
    <property type="match status" value="1"/>
</dbReference>
<evidence type="ECO:0000313" key="3">
    <source>
        <dbReference type="Proteomes" id="UP001204144"/>
    </source>
</evidence>
<reference evidence="2 3" key="1">
    <citation type="submission" date="2018-11" db="EMBL/GenBank/DDBJ databases">
        <title>Novel bacteria species description.</title>
        <authorList>
            <person name="Han J.-H."/>
        </authorList>
    </citation>
    <scope>NUCLEOTIDE SEQUENCE [LARGE SCALE GENOMIC DNA]</scope>
    <source>
        <strain evidence="2 3">KCTC23259</strain>
    </source>
</reference>
<feature type="domain" description="Neutral/alkaline non-lysosomal ceramidase N-terminal" evidence="1">
    <location>
        <begin position="56"/>
        <end position="206"/>
    </location>
</feature>
<proteinExistence type="predicted"/>
<evidence type="ECO:0000313" key="2">
    <source>
        <dbReference type="EMBL" id="MCP9765828.1"/>
    </source>
</evidence>
<accession>A0AAE3H6T8</accession>